<dbReference type="InterPro" id="IPR014118">
    <property type="entry name" value="T4SS_TraV"/>
</dbReference>
<evidence type="ECO:0000256" key="1">
    <source>
        <dbReference type="SAM" id="Phobius"/>
    </source>
</evidence>
<keyword evidence="1" id="KW-0472">Membrane</keyword>
<accession>A0A520XGG6</accession>
<evidence type="ECO:0008006" key="4">
    <source>
        <dbReference type="Google" id="ProtNLM"/>
    </source>
</evidence>
<protein>
    <recommendedName>
        <fullName evidence="4">Type IV conjugative transfer system protein TraV</fullName>
    </recommendedName>
</protein>
<organism evidence="2 3">
    <name type="scientific">Candidatus Acidulodesulfobacterium acidiphilum</name>
    <dbReference type="NCBI Taxonomy" id="2597224"/>
    <lineage>
        <taxon>Bacteria</taxon>
        <taxon>Deltaproteobacteria</taxon>
        <taxon>Candidatus Acidulodesulfobacterales</taxon>
        <taxon>Candidatus Acidulodesulfobacterium</taxon>
    </lineage>
</organism>
<sequence>MLKNKKFKIAGILAGVGFVMLAFSGCAMLPYSSNYSCPEAKSDMGNCSSLVTNYKASLHPALYAKLEKQKKAKVNCPVSLRHTKACEEMGNSGVKTVKAGKYNFKKSISVSQYLLKYMLKTSTPPLYIPAVIKKIWILPYSSKKTFHSGQDIFVVVRSGRWLYGNYLFKKYKNDKLNMFRIRR</sequence>
<proteinExistence type="predicted"/>
<dbReference type="Pfam" id="PF09676">
    <property type="entry name" value="TraV"/>
    <property type="match status" value="1"/>
</dbReference>
<keyword evidence="1" id="KW-0812">Transmembrane</keyword>
<dbReference type="PROSITE" id="PS51257">
    <property type="entry name" value="PROKAR_LIPOPROTEIN"/>
    <property type="match status" value="1"/>
</dbReference>
<dbReference type="AlphaFoldDB" id="A0A520XGG6"/>
<reference evidence="2 3" key="1">
    <citation type="submission" date="2019-01" db="EMBL/GenBank/DDBJ databases">
        <title>Insights into ecological role of a new deltaproteobacterial order Candidatus Sinidesulfobacterales (Sva0485) by metagenomics and metatranscriptomics.</title>
        <authorList>
            <person name="Tan S."/>
            <person name="Liu J."/>
            <person name="Fang Y."/>
            <person name="Hedlund B."/>
            <person name="Lian Z.-H."/>
            <person name="Huang L.-Y."/>
            <person name="Li J.-T."/>
            <person name="Huang L.-N."/>
            <person name="Li W.-J."/>
            <person name="Jiang H.-C."/>
            <person name="Dong H.-L."/>
            <person name="Shu W.-S."/>
        </authorList>
    </citation>
    <scope>NUCLEOTIDE SEQUENCE [LARGE SCALE GENOMIC DNA]</scope>
    <source>
        <strain evidence="2">AP4</strain>
    </source>
</reference>
<feature type="transmembrane region" description="Helical" evidence="1">
    <location>
        <begin position="12"/>
        <end position="31"/>
    </location>
</feature>
<dbReference type="EMBL" id="SHMQ01000002">
    <property type="protein sequence ID" value="RZV40155.1"/>
    <property type="molecule type" value="Genomic_DNA"/>
</dbReference>
<name>A0A520XGG6_9DELT</name>
<dbReference type="Proteomes" id="UP000322454">
    <property type="component" value="Unassembled WGS sequence"/>
</dbReference>
<comment type="caution">
    <text evidence="2">The sequence shown here is derived from an EMBL/GenBank/DDBJ whole genome shotgun (WGS) entry which is preliminary data.</text>
</comment>
<evidence type="ECO:0000313" key="3">
    <source>
        <dbReference type="Proteomes" id="UP000322454"/>
    </source>
</evidence>
<keyword evidence="1" id="KW-1133">Transmembrane helix</keyword>
<gene>
    <name evidence="2" type="ORF">EVJ48_01310</name>
</gene>
<evidence type="ECO:0000313" key="2">
    <source>
        <dbReference type="EMBL" id="RZV40155.1"/>
    </source>
</evidence>